<dbReference type="Pfam" id="PF07690">
    <property type="entry name" value="MFS_1"/>
    <property type="match status" value="1"/>
</dbReference>
<gene>
    <name evidence="8" type="ORF">OD750_018255</name>
</gene>
<accession>A0A9X3YPT3</accession>
<feature type="transmembrane region" description="Helical" evidence="6">
    <location>
        <begin position="373"/>
        <end position="394"/>
    </location>
</feature>
<comment type="subcellular location">
    <subcellularLocation>
        <location evidence="1">Cell membrane</location>
        <topology evidence="1">Multi-pass membrane protein</topology>
    </subcellularLocation>
</comment>
<feature type="domain" description="Major facilitator superfamily (MFS) profile" evidence="7">
    <location>
        <begin position="25"/>
        <end position="399"/>
    </location>
</feature>
<feature type="transmembrane region" description="Helical" evidence="6">
    <location>
        <begin position="180"/>
        <end position="203"/>
    </location>
</feature>
<dbReference type="Proteomes" id="UP001139971">
    <property type="component" value="Unassembled WGS sequence"/>
</dbReference>
<dbReference type="GO" id="GO:0005886">
    <property type="term" value="C:plasma membrane"/>
    <property type="evidence" value="ECO:0007669"/>
    <property type="project" value="UniProtKB-SubCell"/>
</dbReference>
<evidence type="ECO:0000256" key="3">
    <source>
        <dbReference type="ARBA" id="ARBA00022692"/>
    </source>
</evidence>
<reference evidence="8" key="1">
    <citation type="submission" date="2023-02" db="EMBL/GenBank/DDBJ databases">
        <title>Tahibacter soli sp. nov. isolated from soil.</title>
        <authorList>
            <person name="Baek J.H."/>
            <person name="Lee J.K."/>
            <person name="Choi D.G."/>
            <person name="Jeon C.O."/>
        </authorList>
    </citation>
    <scope>NUCLEOTIDE SEQUENCE</scope>
    <source>
        <strain evidence="8">BL</strain>
    </source>
</reference>
<protein>
    <submittedName>
        <fullName evidence="8">MFS transporter</fullName>
    </submittedName>
</protein>
<feature type="transmembrane region" description="Helical" evidence="6">
    <location>
        <begin position="287"/>
        <end position="305"/>
    </location>
</feature>
<evidence type="ECO:0000256" key="6">
    <source>
        <dbReference type="SAM" id="Phobius"/>
    </source>
</evidence>
<dbReference type="InterPro" id="IPR011701">
    <property type="entry name" value="MFS"/>
</dbReference>
<dbReference type="InterPro" id="IPR036259">
    <property type="entry name" value="MFS_trans_sf"/>
</dbReference>
<comment type="caution">
    <text evidence="8">The sequence shown here is derived from an EMBL/GenBank/DDBJ whole genome shotgun (WGS) entry which is preliminary data.</text>
</comment>
<evidence type="ECO:0000259" key="7">
    <source>
        <dbReference type="PROSITE" id="PS50850"/>
    </source>
</evidence>
<dbReference type="InterPro" id="IPR020846">
    <property type="entry name" value="MFS_dom"/>
</dbReference>
<keyword evidence="2" id="KW-1003">Cell membrane</keyword>
<evidence type="ECO:0000256" key="4">
    <source>
        <dbReference type="ARBA" id="ARBA00022989"/>
    </source>
</evidence>
<dbReference type="GO" id="GO:0022857">
    <property type="term" value="F:transmembrane transporter activity"/>
    <property type="evidence" value="ECO:0007669"/>
    <property type="project" value="InterPro"/>
</dbReference>
<dbReference type="SUPFAM" id="SSF103473">
    <property type="entry name" value="MFS general substrate transporter"/>
    <property type="match status" value="1"/>
</dbReference>
<evidence type="ECO:0000313" key="8">
    <source>
        <dbReference type="EMBL" id="MDC8014491.1"/>
    </source>
</evidence>
<dbReference type="Gene3D" id="1.20.1250.20">
    <property type="entry name" value="MFS general substrate transporter like domains"/>
    <property type="match status" value="1"/>
</dbReference>
<dbReference type="AlphaFoldDB" id="A0A9X3YPT3"/>
<keyword evidence="3 6" id="KW-0812">Transmembrane</keyword>
<feature type="transmembrane region" description="Helical" evidence="6">
    <location>
        <begin position="116"/>
        <end position="137"/>
    </location>
</feature>
<feature type="transmembrane region" description="Helical" evidence="6">
    <location>
        <begin position="255"/>
        <end position="275"/>
    </location>
</feature>
<feature type="transmembrane region" description="Helical" evidence="6">
    <location>
        <begin position="224"/>
        <end position="243"/>
    </location>
</feature>
<feature type="transmembrane region" description="Helical" evidence="6">
    <location>
        <begin position="60"/>
        <end position="83"/>
    </location>
</feature>
<keyword evidence="4 6" id="KW-1133">Transmembrane helix</keyword>
<dbReference type="EMBL" id="JAOVZO020000018">
    <property type="protein sequence ID" value="MDC8014491.1"/>
    <property type="molecule type" value="Genomic_DNA"/>
</dbReference>
<feature type="transmembrane region" description="Helical" evidence="6">
    <location>
        <begin position="311"/>
        <end position="335"/>
    </location>
</feature>
<dbReference type="PANTHER" id="PTHR43124">
    <property type="entry name" value="PURINE EFFLUX PUMP PBUE"/>
    <property type="match status" value="1"/>
</dbReference>
<dbReference type="PANTHER" id="PTHR43124:SF3">
    <property type="entry name" value="CHLORAMPHENICOL EFFLUX PUMP RV0191"/>
    <property type="match status" value="1"/>
</dbReference>
<dbReference type="PROSITE" id="PS50850">
    <property type="entry name" value="MFS"/>
    <property type="match status" value="1"/>
</dbReference>
<sequence length="410" mass="40861">MNATLEPPLAQPAVDTSASTRSWASVLTIAAGTFLLVTTEFMPIGLLGQIANGLHISDGVAGLAVTVPGVVAAIAAPLLTIGAGRLDRRIVLALLSAAIIVSNLVAAFAPNLAVLLAGRVLLGLAVAGFWTFAIAAGRRLVPESLGARATAIISAGVSIGTVLGVPAGALVGNFAGWRSAFVMTAIAGAVVLVAQLALLPSLPVKERVSAGQMLALFNVPKARIGLIATLFIAAGHFTAYTYLEPFLRAVPNAGAATTTAVLLVYGIAGLAGTFLAERLIATGLRRAFVAATLLVGASILAAAALGTHGAWAYVFVALWGLAFGAIPVVIPVWMYEAAPDAYESGSAIVVTAFQTSLASGAFVGGLLVDTSGIGGAFALGGALALTTAFVVGAFGGARAAGPKLAECDAA</sequence>
<proteinExistence type="predicted"/>
<feature type="transmembrane region" description="Helical" evidence="6">
    <location>
        <begin position="347"/>
        <end position="367"/>
    </location>
</feature>
<evidence type="ECO:0000256" key="5">
    <source>
        <dbReference type="ARBA" id="ARBA00023136"/>
    </source>
</evidence>
<feature type="transmembrane region" description="Helical" evidence="6">
    <location>
        <begin position="26"/>
        <end position="48"/>
    </location>
</feature>
<dbReference type="CDD" id="cd17324">
    <property type="entry name" value="MFS_NepI_like"/>
    <property type="match status" value="1"/>
</dbReference>
<feature type="transmembrane region" description="Helical" evidence="6">
    <location>
        <begin position="149"/>
        <end position="174"/>
    </location>
</feature>
<keyword evidence="5 6" id="KW-0472">Membrane</keyword>
<dbReference type="RefSeq" id="WP_263544054.1">
    <property type="nucleotide sequence ID" value="NZ_JAOVZO020000018.1"/>
</dbReference>
<dbReference type="InterPro" id="IPR050189">
    <property type="entry name" value="MFS_Efflux_Transporters"/>
</dbReference>
<evidence type="ECO:0000313" key="9">
    <source>
        <dbReference type="Proteomes" id="UP001139971"/>
    </source>
</evidence>
<keyword evidence="9" id="KW-1185">Reference proteome</keyword>
<organism evidence="8 9">
    <name type="scientific">Tahibacter soli</name>
    <dbReference type="NCBI Taxonomy" id="2983605"/>
    <lineage>
        <taxon>Bacteria</taxon>
        <taxon>Pseudomonadati</taxon>
        <taxon>Pseudomonadota</taxon>
        <taxon>Gammaproteobacteria</taxon>
        <taxon>Lysobacterales</taxon>
        <taxon>Rhodanobacteraceae</taxon>
        <taxon>Tahibacter</taxon>
    </lineage>
</organism>
<evidence type="ECO:0000256" key="1">
    <source>
        <dbReference type="ARBA" id="ARBA00004651"/>
    </source>
</evidence>
<evidence type="ECO:0000256" key="2">
    <source>
        <dbReference type="ARBA" id="ARBA00022475"/>
    </source>
</evidence>
<name>A0A9X3YPT3_9GAMM</name>
<feature type="transmembrane region" description="Helical" evidence="6">
    <location>
        <begin position="90"/>
        <end position="110"/>
    </location>
</feature>